<reference evidence="1 2" key="1">
    <citation type="journal article" date="2011" name="Stand. Genomic Sci.">
        <title>Complete genome sequence of the hyperthermophilic chemolithoautotroph Pyrolobus fumarii type strain (1A).</title>
        <authorList>
            <person name="Anderson I."/>
            <person name="Goker M."/>
            <person name="Nolan M."/>
            <person name="Lucas S."/>
            <person name="Hammon N."/>
            <person name="Deshpande S."/>
            <person name="Cheng J.F."/>
            <person name="Tapia R."/>
            <person name="Han C."/>
            <person name="Goodwin L."/>
            <person name="Pitluck S."/>
            <person name="Huntemann M."/>
            <person name="Liolios K."/>
            <person name="Ivanova N."/>
            <person name="Pagani I."/>
            <person name="Mavromatis K."/>
            <person name="Ovchinikova G."/>
            <person name="Pati A."/>
            <person name="Chen A."/>
            <person name="Palaniappan K."/>
            <person name="Land M."/>
            <person name="Hauser L."/>
            <person name="Brambilla E.M."/>
            <person name="Huber H."/>
            <person name="Yasawong M."/>
            <person name="Rohde M."/>
            <person name="Spring S."/>
            <person name="Abt B."/>
            <person name="Sikorski J."/>
            <person name="Wirth R."/>
            <person name="Detter J.C."/>
            <person name="Woyke T."/>
            <person name="Bristow J."/>
            <person name="Eisen J.A."/>
            <person name="Markowitz V."/>
            <person name="Hugenholtz P."/>
            <person name="Kyrpides N.C."/>
            <person name="Klenk H.P."/>
            <person name="Lapidus A."/>
        </authorList>
    </citation>
    <scope>NUCLEOTIDE SEQUENCE [LARGE SCALE GENOMIC DNA]</scope>
    <source>
        <strain evidence="2">DSM 11204 / 1A</strain>
    </source>
</reference>
<dbReference type="EMBL" id="CP002838">
    <property type="protein sequence ID" value="AEM39127.1"/>
    <property type="molecule type" value="Genomic_DNA"/>
</dbReference>
<gene>
    <name evidence="1" type="ordered locus">Pyrfu_1268</name>
</gene>
<dbReference type="STRING" id="694429.Pyrfu_1268"/>
<organism evidence="1 2">
    <name type="scientific">Pyrolobus fumarii (strain DSM 11204 / 1A)</name>
    <dbReference type="NCBI Taxonomy" id="694429"/>
    <lineage>
        <taxon>Archaea</taxon>
        <taxon>Thermoproteota</taxon>
        <taxon>Thermoprotei</taxon>
        <taxon>Desulfurococcales</taxon>
        <taxon>Pyrodictiaceae</taxon>
        <taxon>Pyrolobus</taxon>
    </lineage>
</organism>
<accession>G0EGA2</accession>
<keyword evidence="2" id="KW-1185">Reference proteome</keyword>
<dbReference type="KEGG" id="pfm:Pyrfu_1268"/>
<dbReference type="AlphaFoldDB" id="G0EGA2"/>
<evidence type="ECO:0000313" key="1">
    <source>
        <dbReference type="EMBL" id="AEM39127.1"/>
    </source>
</evidence>
<dbReference type="InParanoid" id="G0EGA2"/>
<dbReference type="HOGENOM" id="CLU_2893388_0_0_2"/>
<name>G0EGA2_PYRF1</name>
<evidence type="ECO:0000313" key="2">
    <source>
        <dbReference type="Proteomes" id="UP000001037"/>
    </source>
</evidence>
<dbReference type="InterPro" id="IPR029060">
    <property type="entry name" value="PIN-like_dom_sf"/>
</dbReference>
<protein>
    <submittedName>
        <fullName evidence="1">Uncharacterized protein</fullName>
    </submittedName>
</protein>
<proteinExistence type="predicted"/>
<dbReference type="Gene3D" id="3.40.50.1010">
    <property type="entry name" value="5'-nuclease"/>
    <property type="match status" value="1"/>
</dbReference>
<dbReference type="SUPFAM" id="SSF88723">
    <property type="entry name" value="PIN domain-like"/>
    <property type="match status" value="1"/>
</dbReference>
<sequence length="62" mass="6476">MRLAAEVMVATGATGQDAVYIALAVLTRGVLYTLDSGQASAAAKLLGKERVVYVPGEHRTQS</sequence>
<dbReference type="Proteomes" id="UP000001037">
    <property type="component" value="Chromosome"/>
</dbReference>